<dbReference type="EMBL" id="JAUBDI010000010">
    <property type="protein sequence ID" value="MDW0113746.1"/>
    <property type="molecule type" value="Genomic_DNA"/>
</dbReference>
<comment type="caution">
    <text evidence="1">The sequence shown here is derived from an EMBL/GenBank/DDBJ whole genome shotgun (WGS) entry which is preliminary data.</text>
</comment>
<evidence type="ECO:0000313" key="2">
    <source>
        <dbReference type="Proteomes" id="UP001282284"/>
    </source>
</evidence>
<protein>
    <submittedName>
        <fullName evidence="1">Uncharacterized protein</fullName>
    </submittedName>
</protein>
<dbReference type="Proteomes" id="UP001282284">
    <property type="component" value="Unassembled WGS sequence"/>
</dbReference>
<gene>
    <name evidence="1" type="ORF">QT711_11160</name>
</gene>
<name>A0ABU4G9W8_9BACL</name>
<sequence>MWKFQLSDVNCLVCKTYFINWDVAVMEEGELPICELCIIDMCAVKVQYDGSQDLLEFLTNEVDGRTCPGCLESAIELHGISYGSTVWGDGRCRECNQGWSLEIHIEFV</sequence>
<accession>A0ABU4G9W8</accession>
<organism evidence="1 2">
    <name type="scientific">Sporosarcina saromensis</name>
    <dbReference type="NCBI Taxonomy" id="359365"/>
    <lineage>
        <taxon>Bacteria</taxon>
        <taxon>Bacillati</taxon>
        <taxon>Bacillota</taxon>
        <taxon>Bacilli</taxon>
        <taxon>Bacillales</taxon>
        <taxon>Caryophanaceae</taxon>
        <taxon>Sporosarcina</taxon>
    </lineage>
</organism>
<reference evidence="1 2" key="1">
    <citation type="submission" date="2023-06" db="EMBL/GenBank/DDBJ databases">
        <title>Sporosarcina sp. nov., isolated from Korean traditional fermented seafood 'Jeotgal'.</title>
        <authorList>
            <person name="Yang A.I."/>
            <person name="Shin N.-R."/>
        </authorList>
    </citation>
    <scope>NUCLEOTIDE SEQUENCE [LARGE SCALE GENOMIC DNA]</scope>
    <source>
        <strain evidence="1 2">KCTC13119</strain>
    </source>
</reference>
<proteinExistence type="predicted"/>
<keyword evidence="2" id="KW-1185">Reference proteome</keyword>
<dbReference type="RefSeq" id="WP_317944285.1">
    <property type="nucleotide sequence ID" value="NZ_JAUBDI010000010.1"/>
</dbReference>
<evidence type="ECO:0000313" key="1">
    <source>
        <dbReference type="EMBL" id="MDW0113746.1"/>
    </source>
</evidence>